<sequence length="134" mass="14583">MAEKKLSLKLLVDKSSHKILFAEAGKDFVDLLFSFLALPLGSVIRLLTDKSRIDVSISKLYDSVDNLSETYIRSGLSKSSLLDLVTPSLSSSSQMPTPLLLQSDSSDAKAAATTKHYYTCSSSCSNHPPISFCF</sequence>
<keyword evidence="2" id="KW-1185">Reference proteome</keyword>
<proteinExistence type="predicted"/>
<dbReference type="AlphaFoldDB" id="A0A443PXI9"/>
<reference evidence="1 2" key="1">
    <citation type="journal article" date="2019" name="Nat. Plants">
        <title>Stout camphor tree genome fills gaps in understanding of flowering plant genome evolution.</title>
        <authorList>
            <person name="Chaw S.M."/>
            <person name="Liu Y.C."/>
            <person name="Wu Y.W."/>
            <person name="Wang H.Y."/>
            <person name="Lin C.I."/>
            <person name="Wu C.S."/>
            <person name="Ke H.M."/>
            <person name="Chang L.Y."/>
            <person name="Hsu C.Y."/>
            <person name="Yang H.T."/>
            <person name="Sudianto E."/>
            <person name="Hsu M.H."/>
            <person name="Wu K.P."/>
            <person name="Wang L.N."/>
            <person name="Leebens-Mack J.H."/>
            <person name="Tsai I.J."/>
        </authorList>
    </citation>
    <scope>NUCLEOTIDE SEQUENCE [LARGE SCALE GENOMIC DNA]</scope>
    <source>
        <strain evidence="2">cv. Chaw 1501</strain>
        <tissue evidence="1">Young leaves</tissue>
    </source>
</reference>
<dbReference type="Pfam" id="PF05056">
    <property type="entry name" value="DUF674"/>
    <property type="match status" value="1"/>
</dbReference>
<name>A0A443PXI9_9MAGN</name>
<dbReference type="PANTHER" id="PTHR33103:SF19">
    <property type="entry name" value="OS09G0544700 PROTEIN"/>
    <property type="match status" value="1"/>
</dbReference>
<dbReference type="InterPro" id="IPR007750">
    <property type="entry name" value="DUF674"/>
</dbReference>
<protein>
    <recommendedName>
        <fullName evidence="3">DUF674 domain-containing protein</fullName>
    </recommendedName>
</protein>
<evidence type="ECO:0008006" key="3">
    <source>
        <dbReference type="Google" id="ProtNLM"/>
    </source>
</evidence>
<evidence type="ECO:0000313" key="2">
    <source>
        <dbReference type="Proteomes" id="UP000283530"/>
    </source>
</evidence>
<organism evidence="1 2">
    <name type="scientific">Cinnamomum micranthum f. kanehirae</name>
    <dbReference type="NCBI Taxonomy" id="337451"/>
    <lineage>
        <taxon>Eukaryota</taxon>
        <taxon>Viridiplantae</taxon>
        <taxon>Streptophyta</taxon>
        <taxon>Embryophyta</taxon>
        <taxon>Tracheophyta</taxon>
        <taxon>Spermatophyta</taxon>
        <taxon>Magnoliopsida</taxon>
        <taxon>Magnoliidae</taxon>
        <taxon>Laurales</taxon>
        <taxon>Lauraceae</taxon>
        <taxon>Cinnamomum</taxon>
    </lineage>
</organism>
<dbReference type="PANTHER" id="PTHR33103">
    <property type="entry name" value="OS01G0153900 PROTEIN"/>
    <property type="match status" value="1"/>
</dbReference>
<dbReference type="OrthoDB" id="1277335at2759"/>
<evidence type="ECO:0000313" key="1">
    <source>
        <dbReference type="EMBL" id="RWR95483.1"/>
    </source>
</evidence>
<comment type="caution">
    <text evidence="1">The sequence shown here is derived from an EMBL/GenBank/DDBJ whole genome shotgun (WGS) entry which is preliminary data.</text>
</comment>
<dbReference type="Proteomes" id="UP000283530">
    <property type="component" value="Unassembled WGS sequence"/>
</dbReference>
<accession>A0A443PXI9</accession>
<gene>
    <name evidence="1" type="ORF">CKAN_02483200</name>
</gene>
<dbReference type="EMBL" id="QPKB01000011">
    <property type="protein sequence ID" value="RWR95483.1"/>
    <property type="molecule type" value="Genomic_DNA"/>
</dbReference>